<protein>
    <recommendedName>
        <fullName evidence="3">CCHC-type domain-containing protein</fullName>
    </recommendedName>
</protein>
<accession>A0ABR2NCA5</accession>
<organism evidence="4 5">
    <name type="scientific">Hibiscus sabdariffa</name>
    <name type="common">roselle</name>
    <dbReference type="NCBI Taxonomy" id="183260"/>
    <lineage>
        <taxon>Eukaryota</taxon>
        <taxon>Viridiplantae</taxon>
        <taxon>Streptophyta</taxon>
        <taxon>Embryophyta</taxon>
        <taxon>Tracheophyta</taxon>
        <taxon>Spermatophyta</taxon>
        <taxon>Magnoliopsida</taxon>
        <taxon>eudicotyledons</taxon>
        <taxon>Gunneridae</taxon>
        <taxon>Pentapetalae</taxon>
        <taxon>rosids</taxon>
        <taxon>malvids</taxon>
        <taxon>Malvales</taxon>
        <taxon>Malvaceae</taxon>
        <taxon>Malvoideae</taxon>
        <taxon>Hibiscus</taxon>
    </lineage>
</organism>
<dbReference type="EMBL" id="JBBPBN010000176">
    <property type="protein sequence ID" value="KAK8973793.1"/>
    <property type="molecule type" value="Genomic_DNA"/>
</dbReference>
<evidence type="ECO:0000256" key="1">
    <source>
        <dbReference type="PROSITE-ProRule" id="PRU00047"/>
    </source>
</evidence>
<keyword evidence="1" id="KW-0863">Zinc-finger</keyword>
<dbReference type="PROSITE" id="PS50158">
    <property type="entry name" value="ZF_CCHC"/>
    <property type="match status" value="1"/>
</dbReference>
<reference evidence="4 5" key="1">
    <citation type="journal article" date="2024" name="G3 (Bethesda)">
        <title>Genome assembly of Hibiscus sabdariffa L. provides insights into metabolisms of medicinal natural products.</title>
        <authorList>
            <person name="Kim T."/>
        </authorList>
    </citation>
    <scope>NUCLEOTIDE SEQUENCE [LARGE SCALE GENOMIC DNA]</scope>
    <source>
        <strain evidence="4">TK-2024</strain>
        <tissue evidence="4">Old leaves</tissue>
    </source>
</reference>
<name>A0ABR2NCA5_9ROSI</name>
<dbReference type="InterPro" id="IPR040256">
    <property type="entry name" value="At4g02000-like"/>
</dbReference>
<feature type="compositionally biased region" description="Polar residues" evidence="2">
    <location>
        <begin position="433"/>
        <end position="456"/>
    </location>
</feature>
<feature type="region of interest" description="Disordered" evidence="2">
    <location>
        <begin position="429"/>
        <end position="530"/>
    </location>
</feature>
<evidence type="ECO:0000313" key="5">
    <source>
        <dbReference type="Proteomes" id="UP001396334"/>
    </source>
</evidence>
<dbReference type="Pfam" id="PF14111">
    <property type="entry name" value="DUF4283"/>
    <property type="match status" value="1"/>
</dbReference>
<dbReference type="InterPro" id="IPR001878">
    <property type="entry name" value="Znf_CCHC"/>
</dbReference>
<keyword evidence="1" id="KW-0862">Zinc</keyword>
<keyword evidence="1" id="KW-0479">Metal-binding</keyword>
<evidence type="ECO:0000259" key="3">
    <source>
        <dbReference type="PROSITE" id="PS50158"/>
    </source>
</evidence>
<feature type="compositionally biased region" description="Polar residues" evidence="2">
    <location>
        <begin position="519"/>
        <end position="530"/>
    </location>
</feature>
<dbReference type="Proteomes" id="UP001396334">
    <property type="component" value="Unassembled WGS sequence"/>
</dbReference>
<feature type="compositionally biased region" description="Polar residues" evidence="2">
    <location>
        <begin position="476"/>
        <end position="485"/>
    </location>
</feature>
<sequence length="601" mass="65464">MLHDSSAPTVPAFGVVFHVPDHSRSDTDPPDPDRLHDPPHSPSAMDISLSAFLALTLNCAPLGMHVPSSVYTLIAPLSSPQPGLVPYKDTLMAAESSHNPAADAFVIEDEVVLADGDVTRSTVDGLISIVFSERVQALAAKNLDLTVVVKLLGRRIGYNTLRTRLLGLWKPTKAFWLMDIENEYFLVMFKSRVDYTKAISGGPWMLFGHYLVVEPWTVDFFTFQPHSNRVVAWIRLPGLLVTLHQKNMIMAIGKCIGPVIKIDYQTESGRRGRFARMAISIALRKPLVSKLLINGHLQVVEYESLPTICFECGKYGHVRDICPTTGTEKTKDVAPSSGFPVSPAAPSPDEPFGPWMKVERHQRRIVRKGSSSKAGSSDPAVKGSHFNPLFEEDTFVAIASLGDLPQQVDIVSEHVPINTESQNHTYVVHNSKGKSQVKSPPTRQRPLTITEPQVPTSVERLNLGKSQAKSPPAKQRSPTTVQKPLSVQRPAATPAFKPTLLPTRHNSSLSSARFAPFPRQSSRSSNSKNTAVVVAENDVPTAPGCDSLPEQVHNSPVVVNPLFGAVMTPNLEDKQVEGQALPTTAVSALDEGLTGAQLTDQ</sequence>
<feature type="region of interest" description="Disordered" evidence="2">
    <location>
        <begin position="18"/>
        <end position="41"/>
    </location>
</feature>
<dbReference type="InterPro" id="IPR025558">
    <property type="entry name" value="DUF4283"/>
</dbReference>
<feature type="region of interest" description="Disordered" evidence="2">
    <location>
        <begin position="327"/>
        <end position="385"/>
    </location>
</feature>
<evidence type="ECO:0000313" key="4">
    <source>
        <dbReference type="EMBL" id="KAK8973793.1"/>
    </source>
</evidence>
<comment type="caution">
    <text evidence="4">The sequence shown here is derived from an EMBL/GenBank/DDBJ whole genome shotgun (WGS) entry which is preliminary data.</text>
</comment>
<dbReference type="PANTHER" id="PTHR31286:SF173">
    <property type="entry name" value="DUF4283 DOMAIN-CONTAINING PROTEIN"/>
    <property type="match status" value="1"/>
</dbReference>
<proteinExistence type="predicted"/>
<feature type="compositionally biased region" description="Basic and acidic residues" evidence="2">
    <location>
        <begin position="19"/>
        <end position="39"/>
    </location>
</feature>
<feature type="domain" description="CCHC-type" evidence="3">
    <location>
        <begin position="309"/>
        <end position="323"/>
    </location>
</feature>
<evidence type="ECO:0000256" key="2">
    <source>
        <dbReference type="SAM" id="MobiDB-lite"/>
    </source>
</evidence>
<keyword evidence="5" id="KW-1185">Reference proteome</keyword>
<gene>
    <name evidence="4" type="ORF">V6N11_032923</name>
</gene>
<dbReference type="PANTHER" id="PTHR31286">
    <property type="entry name" value="GLYCINE-RICH CELL WALL STRUCTURAL PROTEIN 1.8-LIKE"/>
    <property type="match status" value="1"/>
</dbReference>